<evidence type="ECO:0000313" key="2">
    <source>
        <dbReference type="EMBL" id="KYN19240.1"/>
    </source>
</evidence>
<feature type="transmembrane region" description="Helical" evidence="1">
    <location>
        <begin position="23"/>
        <end position="49"/>
    </location>
</feature>
<evidence type="ECO:0000313" key="3">
    <source>
        <dbReference type="Proteomes" id="UP000078492"/>
    </source>
</evidence>
<dbReference type="OrthoDB" id="7696184at2759"/>
<name>A0A195E263_9HYME</name>
<reference evidence="2 3" key="1">
    <citation type="submission" date="2015-09" db="EMBL/GenBank/DDBJ databases">
        <title>Trachymyrmex cornetzi WGS genome.</title>
        <authorList>
            <person name="Nygaard S."/>
            <person name="Hu H."/>
            <person name="Boomsma J."/>
            <person name="Zhang G."/>
        </authorList>
    </citation>
    <scope>NUCLEOTIDE SEQUENCE [LARGE SCALE GENOMIC DNA]</scope>
    <source>
        <strain evidence="2">Tcor2-1</strain>
        <tissue evidence="2">Whole body</tissue>
    </source>
</reference>
<gene>
    <name evidence="2" type="ORF">ALC57_08417</name>
</gene>
<sequence length="118" mass="13452">MSTDLLSESVNLFLDDFETSLCLPILVVMVLCTAQFVFNHVFGIGYTIYQSVKKPETEEEEETDKTNIMEKLKGMLTTLGIGKKPDTVTTTPIRNPLLSGYDTQSREEEWDYCEEDIE</sequence>
<keyword evidence="1" id="KW-0812">Transmembrane</keyword>
<dbReference type="AlphaFoldDB" id="A0A195E263"/>
<accession>A0A195E263</accession>
<dbReference type="Proteomes" id="UP000078492">
    <property type="component" value="Unassembled WGS sequence"/>
</dbReference>
<organism evidence="2 3">
    <name type="scientific">Trachymyrmex cornetzi</name>
    <dbReference type="NCBI Taxonomy" id="471704"/>
    <lineage>
        <taxon>Eukaryota</taxon>
        <taxon>Metazoa</taxon>
        <taxon>Ecdysozoa</taxon>
        <taxon>Arthropoda</taxon>
        <taxon>Hexapoda</taxon>
        <taxon>Insecta</taxon>
        <taxon>Pterygota</taxon>
        <taxon>Neoptera</taxon>
        <taxon>Endopterygota</taxon>
        <taxon>Hymenoptera</taxon>
        <taxon>Apocrita</taxon>
        <taxon>Aculeata</taxon>
        <taxon>Formicoidea</taxon>
        <taxon>Formicidae</taxon>
        <taxon>Myrmicinae</taxon>
        <taxon>Trachymyrmex</taxon>
    </lineage>
</organism>
<keyword evidence="3" id="KW-1185">Reference proteome</keyword>
<dbReference type="KEGG" id="tcz:108761660"/>
<keyword evidence="1" id="KW-0472">Membrane</keyword>
<dbReference type="EMBL" id="KQ979763">
    <property type="protein sequence ID" value="KYN19240.1"/>
    <property type="molecule type" value="Genomic_DNA"/>
</dbReference>
<keyword evidence="1" id="KW-1133">Transmembrane helix</keyword>
<evidence type="ECO:0000256" key="1">
    <source>
        <dbReference type="SAM" id="Phobius"/>
    </source>
</evidence>
<proteinExistence type="predicted"/>
<protein>
    <submittedName>
        <fullName evidence="2">Uncharacterized protein</fullName>
    </submittedName>
</protein>